<proteinExistence type="predicted"/>
<protein>
    <submittedName>
        <fullName evidence="1">Uncharacterized protein</fullName>
    </submittedName>
</protein>
<dbReference type="OrthoDB" id="2021918at2"/>
<name>A0A2V1JRD1_EUBRA</name>
<gene>
    <name evidence="1" type="ORF">LG34_07875</name>
</gene>
<dbReference type="EMBL" id="JRFU01000083">
    <property type="protein sequence ID" value="PWE86786.1"/>
    <property type="molecule type" value="Genomic_DNA"/>
</dbReference>
<evidence type="ECO:0000313" key="2">
    <source>
        <dbReference type="Proteomes" id="UP000245288"/>
    </source>
</evidence>
<accession>A0A2V1JRD1</accession>
<dbReference type="RefSeq" id="WP_146190202.1">
    <property type="nucleotide sequence ID" value="NZ_JRFU01000083.1"/>
</dbReference>
<comment type="caution">
    <text evidence="1">The sequence shown here is derived from an EMBL/GenBank/DDBJ whole genome shotgun (WGS) entry which is preliminary data.</text>
</comment>
<reference evidence="1 2" key="1">
    <citation type="submission" date="2014-09" db="EMBL/GenBank/DDBJ databases">
        <title>Butyrate-producing bacteria isolated from human gut.</title>
        <authorList>
            <person name="Zhang Q."/>
            <person name="Zhao L."/>
        </authorList>
    </citation>
    <scope>NUCLEOTIDE SEQUENCE [LARGE SCALE GENOMIC DNA]</scope>
    <source>
        <strain evidence="1 2">21</strain>
    </source>
</reference>
<dbReference type="Proteomes" id="UP000245288">
    <property type="component" value="Unassembled WGS sequence"/>
</dbReference>
<organism evidence="1 2">
    <name type="scientific">Eubacterium ramulus</name>
    <dbReference type="NCBI Taxonomy" id="39490"/>
    <lineage>
        <taxon>Bacteria</taxon>
        <taxon>Bacillati</taxon>
        <taxon>Bacillota</taxon>
        <taxon>Clostridia</taxon>
        <taxon>Eubacteriales</taxon>
        <taxon>Eubacteriaceae</taxon>
        <taxon>Eubacterium</taxon>
    </lineage>
</organism>
<sequence length="274" mass="30136">MVGAHSNANVISPNAKEIADKVYQCTYTYGTVSLIRADGKPEEFLKATIEEPSTKGLSDRKLKSLAEDKRDQILAAFNTNGMAKYEEVDTLDAIRLAANSLKSAETDEKYLVVADPGLSTTGYLNFCKDDLFHTDTADIVEALVDEKAIPDLEGVNVLWMYAGQTAEPQERLSEVQKAKLIEIWTAVLEQAGAASYDFSVDSASSTAYSDLPSVSIVPADERVSDITPLQTVVLDSENVSFVGDQACSRMRNRTKRQSAMSHRHCWIIHKTVFT</sequence>
<dbReference type="AlphaFoldDB" id="A0A2V1JRD1"/>
<evidence type="ECO:0000313" key="1">
    <source>
        <dbReference type="EMBL" id="PWE86786.1"/>
    </source>
</evidence>
<keyword evidence="2" id="KW-1185">Reference proteome</keyword>